<accession>A0A2C9ENP8</accession>
<dbReference type="HOGENOM" id="CLU_067793_0_0_6"/>
<keyword evidence="3" id="KW-0804">Transcription</keyword>
<evidence type="ECO:0000256" key="2">
    <source>
        <dbReference type="ARBA" id="ARBA00023125"/>
    </source>
</evidence>
<dbReference type="CDD" id="cd06170">
    <property type="entry name" value="LuxR_C_like"/>
    <property type="match status" value="1"/>
</dbReference>
<dbReference type="PRINTS" id="PR00038">
    <property type="entry name" value="HTHLUXR"/>
</dbReference>
<sequence>MTPSRWQREYRPGVLPGLRPTVRLPGMSAPANTSTAPLSLPALQAWHACLAQAFGSVDDGTFLQHLATALNALTPIESMMISLERKGLPPQLLHERGIVGAYRDEIINRYFSRGYLLDPFCLAVENGLAEGFYHLSEIAPDDFFSSEYYKTYYLKTGGAEDSYYIVDLDPQSKISLCMFQGLSGERFASEPLALLRAVEPLVRELIRRFGGSGLQPLLHQASQDALPAPAPANFNQQIEAAFMSFGQPLLTVREREIAHLILRGHSVKSTAKVLEISPETVRMHRKNLYTKLTINSQAELFALFIDWLTQPAPTSQSPL</sequence>
<dbReference type="InterPro" id="IPR000792">
    <property type="entry name" value="Tscrpt_reg_LuxR_C"/>
</dbReference>
<dbReference type="PROSITE" id="PS50043">
    <property type="entry name" value="HTH_LUXR_2"/>
    <property type="match status" value="1"/>
</dbReference>
<organism evidence="5 6">
    <name type="scientific">Pseudomonas protegens (strain DSM 19095 / LMG 27888 / CFBP 6595 / CHA0)</name>
    <dbReference type="NCBI Taxonomy" id="1124983"/>
    <lineage>
        <taxon>Bacteria</taxon>
        <taxon>Pseudomonadati</taxon>
        <taxon>Pseudomonadota</taxon>
        <taxon>Gammaproteobacteria</taxon>
        <taxon>Pseudomonadales</taxon>
        <taxon>Pseudomonadaceae</taxon>
        <taxon>Pseudomonas</taxon>
    </lineage>
</organism>
<evidence type="ECO:0000259" key="4">
    <source>
        <dbReference type="PROSITE" id="PS50043"/>
    </source>
</evidence>
<dbReference type="eggNOG" id="COG2771">
    <property type="taxonomic scope" value="Bacteria"/>
</dbReference>
<dbReference type="GO" id="GO:0003677">
    <property type="term" value="F:DNA binding"/>
    <property type="evidence" value="ECO:0007669"/>
    <property type="project" value="UniProtKB-KW"/>
</dbReference>
<dbReference type="PANTHER" id="PTHR44688">
    <property type="entry name" value="DNA-BINDING TRANSCRIPTIONAL ACTIVATOR DEVR_DOSR"/>
    <property type="match status" value="1"/>
</dbReference>
<evidence type="ECO:0000313" key="6">
    <source>
        <dbReference type="Proteomes" id="UP000013940"/>
    </source>
</evidence>
<gene>
    <name evidence="5" type="ORF">PFLCHA0_c34990</name>
</gene>
<dbReference type="Gene3D" id="1.10.10.10">
    <property type="entry name" value="Winged helix-like DNA-binding domain superfamily/Winged helix DNA-binding domain"/>
    <property type="match status" value="1"/>
</dbReference>
<dbReference type="KEGG" id="pprc:PFLCHA0_c34990"/>
<reference evidence="6" key="1">
    <citation type="journal article" date="2014" name="Genome Announc.">
        <title>Full-genome sequence of the plant growth-promoting bacterium Pseudomonas protegens CHA0.</title>
        <authorList>
            <person name="Jousset A."/>
            <person name="Schuldes J."/>
            <person name="Keel C."/>
            <person name="Maurhofer M."/>
            <person name="Daniel R."/>
            <person name="Scheu S."/>
            <person name="Thuermer A."/>
        </authorList>
    </citation>
    <scope>NUCLEOTIDE SEQUENCE [LARGE SCALE GENOMIC DNA]</scope>
    <source>
        <strain evidence="6">DSM 19095 / LMG 27888 / CFBP 6595 / CHA0</strain>
    </source>
</reference>
<keyword evidence="2" id="KW-0238">DNA-binding</keyword>
<feature type="domain" description="HTH luxR-type" evidence="4">
    <location>
        <begin position="243"/>
        <end position="308"/>
    </location>
</feature>
<dbReference type="AlphaFoldDB" id="A0A2C9ENP8"/>
<dbReference type="SMART" id="SM00421">
    <property type="entry name" value="HTH_LUXR"/>
    <property type="match status" value="1"/>
</dbReference>
<dbReference type="PANTHER" id="PTHR44688:SF16">
    <property type="entry name" value="DNA-BINDING TRANSCRIPTIONAL ACTIVATOR DEVR_DOSR"/>
    <property type="match status" value="1"/>
</dbReference>
<protein>
    <submittedName>
        <fullName evidence="5">Transcriptional regulator, LuxR family</fullName>
    </submittedName>
</protein>
<dbReference type="InterPro" id="IPR036388">
    <property type="entry name" value="WH-like_DNA-bd_sf"/>
</dbReference>
<dbReference type="Pfam" id="PF00196">
    <property type="entry name" value="GerE"/>
    <property type="match status" value="1"/>
</dbReference>
<dbReference type="SUPFAM" id="SSF46894">
    <property type="entry name" value="C-terminal effector domain of the bipartite response regulators"/>
    <property type="match status" value="1"/>
</dbReference>
<proteinExistence type="predicted"/>
<evidence type="ECO:0000256" key="3">
    <source>
        <dbReference type="ARBA" id="ARBA00023163"/>
    </source>
</evidence>
<dbReference type="InterPro" id="IPR016032">
    <property type="entry name" value="Sig_transdc_resp-reg_C-effctor"/>
</dbReference>
<keyword evidence="1" id="KW-0805">Transcription regulation</keyword>
<dbReference type="Proteomes" id="UP000013940">
    <property type="component" value="Chromosome"/>
</dbReference>
<dbReference type="EMBL" id="CP003190">
    <property type="protein sequence ID" value="AGL85267.1"/>
    <property type="molecule type" value="Genomic_DNA"/>
</dbReference>
<evidence type="ECO:0000313" key="5">
    <source>
        <dbReference type="EMBL" id="AGL85267.1"/>
    </source>
</evidence>
<name>A0A2C9ENP8_PSEPH</name>
<evidence type="ECO:0000256" key="1">
    <source>
        <dbReference type="ARBA" id="ARBA00023015"/>
    </source>
</evidence>
<dbReference type="GO" id="GO:0006355">
    <property type="term" value="P:regulation of DNA-templated transcription"/>
    <property type="evidence" value="ECO:0007669"/>
    <property type="project" value="InterPro"/>
</dbReference>